<dbReference type="EMBL" id="UINC01001075">
    <property type="protein sequence ID" value="SUZ69930.1"/>
    <property type="molecule type" value="Genomic_DNA"/>
</dbReference>
<dbReference type="Gene3D" id="1.20.58.480">
    <property type="match status" value="1"/>
</dbReference>
<dbReference type="InterPro" id="IPR037217">
    <property type="entry name" value="Trp/Indoleamine_2_3_dOase-like"/>
</dbReference>
<dbReference type="GO" id="GO:0046872">
    <property type="term" value="F:metal ion binding"/>
    <property type="evidence" value="ECO:0007669"/>
    <property type="project" value="InterPro"/>
</dbReference>
<dbReference type="GO" id="GO:0019441">
    <property type="term" value="P:L-tryptophan catabolic process to kynurenine"/>
    <property type="evidence" value="ECO:0007669"/>
    <property type="project" value="InterPro"/>
</dbReference>
<dbReference type="PANTHER" id="PTHR10138">
    <property type="entry name" value="TRYPTOPHAN 2,3-DIOXYGENASE"/>
    <property type="match status" value="1"/>
</dbReference>
<sequence>MNKKTKPQNYHDYLKLDSLLKAQELLSDKADKHAHDEMLFIIIHQVYELWFKQIIFEIDSILEALDREKIDESHVGIVVSRLERIIEIQHLLIDQIKVLETMTPMDFLDFRDLLTPASGFQSVQFRLIENKIGLPKHQRHSYGGTDYKSKISNSHVNEVSKSENSKSIFSLVEQWLERTPFLVFDDFDFWDQYKKAVGRMLKKDKTIINTNDQLTDSEKSSYLKQYSVTEKMFNALFDESMFMKWLNNGKIRLSYKATHAALLIFLYRDQPILHNPYKLLSRLIDLDELLTTWRYKHHLMVTRMIGRKIGTGGSVGAAYLSQTAEKHRVFEDLTSLTTFLIPRSDLPELPDYVLRNLSFYYDSQDKE</sequence>
<protein>
    <recommendedName>
        <fullName evidence="2">Tryptophan 2,3-dioxygenase</fullName>
    </recommendedName>
</protein>
<dbReference type="InterPro" id="IPR004981">
    <property type="entry name" value="Trp_2_3_dOase"/>
</dbReference>
<dbReference type="AlphaFoldDB" id="A0A381PSN8"/>
<dbReference type="PANTHER" id="PTHR10138:SF0">
    <property type="entry name" value="TRYPTOPHAN 2,3-DIOXYGENASE"/>
    <property type="match status" value="1"/>
</dbReference>
<dbReference type="Gene3D" id="1.10.287.3810">
    <property type="match status" value="1"/>
</dbReference>
<dbReference type="HAMAP" id="MF_01972">
    <property type="entry name" value="T23O"/>
    <property type="match status" value="1"/>
</dbReference>
<evidence type="ECO:0000313" key="1">
    <source>
        <dbReference type="EMBL" id="SUZ69930.1"/>
    </source>
</evidence>
<accession>A0A381PSN8</accession>
<dbReference type="Pfam" id="PF03301">
    <property type="entry name" value="Trp_dioxygenase"/>
    <property type="match status" value="1"/>
</dbReference>
<reference evidence="1" key="1">
    <citation type="submission" date="2018-05" db="EMBL/GenBank/DDBJ databases">
        <authorList>
            <person name="Lanie J.A."/>
            <person name="Ng W.-L."/>
            <person name="Kazmierczak K.M."/>
            <person name="Andrzejewski T.M."/>
            <person name="Davidsen T.M."/>
            <person name="Wayne K.J."/>
            <person name="Tettelin H."/>
            <person name="Glass J.I."/>
            <person name="Rusch D."/>
            <person name="Podicherti R."/>
            <person name="Tsui H.-C.T."/>
            <person name="Winkler M.E."/>
        </authorList>
    </citation>
    <scope>NUCLEOTIDE SEQUENCE</scope>
</reference>
<name>A0A381PSN8_9ZZZZ</name>
<gene>
    <name evidence="1" type="ORF">METZ01_LOCUS22784</name>
</gene>
<organism evidence="1">
    <name type="scientific">marine metagenome</name>
    <dbReference type="NCBI Taxonomy" id="408172"/>
    <lineage>
        <taxon>unclassified sequences</taxon>
        <taxon>metagenomes</taxon>
        <taxon>ecological metagenomes</taxon>
    </lineage>
</organism>
<proteinExistence type="inferred from homology"/>
<dbReference type="SUPFAM" id="SSF140959">
    <property type="entry name" value="Indolic compounds 2,3-dioxygenase-like"/>
    <property type="match status" value="1"/>
</dbReference>
<dbReference type="GO" id="GO:0020037">
    <property type="term" value="F:heme binding"/>
    <property type="evidence" value="ECO:0007669"/>
    <property type="project" value="InterPro"/>
</dbReference>
<dbReference type="GO" id="GO:0019442">
    <property type="term" value="P:L-tryptophan catabolic process to acetyl-CoA"/>
    <property type="evidence" value="ECO:0007669"/>
    <property type="project" value="TreeGrafter"/>
</dbReference>
<evidence type="ECO:0008006" key="2">
    <source>
        <dbReference type="Google" id="ProtNLM"/>
    </source>
</evidence>
<dbReference type="GO" id="GO:0004833">
    <property type="term" value="F:L-tryptophan 2,3-dioxygenase activity"/>
    <property type="evidence" value="ECO:0007669"/>
    <property type="project" value="InterPro"/>
</dbReference>